<organism evidence="2 3">
    <name type="scientific">Acidovorax kalamii</name>
    <dbReference type="NCBI Taxonomy" id="2004485"/>
    <lineage>
        <taxon>Bacteria</taxon>
        <taxon>Pseudomonadati</taxon>
        <taxon>Pseudomonadota</taxon>
        <taxon>Betaproteobacteria</taxon>
        <taxon>Burkholderiales</taxon>
        <taxon>Comamonadaceae</taxon>
        <taxon>Acidovorax</taxon>
    </lineage>
</organism>
<dbReference type="PANTHER" id="PTHR38104">
    <property type="match status" value="1"/>
</dbReference>
<dbReference type="Pfam" id="PF03872">
    <property type="entry name" value="RseA_N"/>
    <property type="match status" value="1"/>
</dbReference>
<gene>
    <name evidence="2" type="ORF">CBY09_00925</name>
</gene>
<dbReference type="SUPFAM" id="SSF89069">
    <property type="entry name" value="N-terminal, cytoplasmic domain of anti-sigmaE factor RseA"/>
    <property type="match status" value="1"/>
</dbReference>
<proteinExistence type="predicted"/>
<dbReference type="Proteomes" id="UP000215441">
    <property type="component" value="Unassembled WGS sequence"/>
</dbReference>
<dbReference type="GO" id="GO:0016989">
    <property type="term" value="F:sigma factor antagonist activity"/>
    <property type="evidence" value="ECO:0007669"/>
    <property type="project" value="InterPro"/>
</dbReference>
<dbReference type="PANTHER" id="PTHR38104:SF1">
    <property type="entry name" value="ANTI-SIGMA-E FACTOR RSEA"/>
    <property type="match status" value="1"/>
</dbReference>
<dbReference type="InterPro" id="IPR052383">
    <property type="entry name" value="Anti-sigma-E_RseA-like"/>
</dbReference>
<dbReference type="RefSeq" id="WP_094285488.1">
    <property type="nucleotide sequence ID" value="NZ_NOIG01000001.1"/>
</dbReference>
<dbReference type="CDD" id="cd16328">
    <property type="entry name" value="RseA_N"/>
    <property type="match status" value="1"/>
</dbReference>
<protein>
    <submittedName>
        <fullName evidence="2">Anti-anti-sigma factor</fullName>
    </submittedName>
</protein>
<dbReference type="AlphaFoldDB" id="A0A235EU35"/>
<comment type="caution">
    <text evidence="2">The sequence shown here is derived from an EMBL/GenBank/DDBJ whole genome shotgun (WGS) entry which is preliminary data.</text>
</comment>
<keyword evidence="3" id="KW-1185">Reference proteome</keyword>
<evidence type="ECO:0000313" key="3">
    <source>
        <dbReference type="Proteomes" id="UP000215441"/>
    </source>
</evidence>
<reference evidence="2 3" key="1">
    <citation type="submission" date="2017-07" db="EMBL/GenBank/DDBJ databases">
        <title>Acidovorax KNDSW TSA 6 genome sequence and assembly.</title>
        <authorList>
            <person name="Mayilraj S."/>
        </authorList>
    </citation>
    <scope>NUCLEOTIDE SEQUENCE [LARGE SCALE GENOMIC DNA]</scope>
    <source>
        <strain evidence="2 3">KNDSW-TSA6</strain>
    </source>
</reference>
<accession>A0A235EU35</accession>
<name>A0A235EU35_9BURK</name>
<feature type="domain" description="Anti sigma-E protein RseA N-terminal" evidence="1">
    <location>
        <begin position="23"/>
        <end position="94"/>
    </location>
</feature>
<evidence type="ECO:0000259" key="1">
    <source>
        <dbReference type="Pfam" id="PF03872"/>
    </source>
</evidence>
<sequence length="222" mass="22933">MNKAETGINGLAGGSVDQGMDHRERLSALADGQLQGEELNAAFAYAADDEEGAKTWQLYHLVGDVLRSADLAQPANPAFMARLREQLAQEALPERPQVPVPVAMVAAGLPEAANASVFRWKMVAGFASLAAVAAIGWTSLASLQGAGAGPAAGAQLAAAPEHSSPAQGAPVVAVADADGQQVMLRDPRLDELLAAHKQFGSTSALQMPAGFLRNATFETPGR</sequence>
<dbReference type="InterPro" id="IPR005572">
    <property type="entry name" value="Anti-sigma_E_RseA_N"/>
</dbReference>
<evidence type="ECO:0000313" key="2">
    <source>
        <dbReference type="EMBL" id="OYD52087.1"/>
    </source>
</evidence>
<dbReference type="InterPro" id="IPR036147">
    <property type="entry name" value="Anti-sigma_E_RseA_N_sf"/>
</dbReference>
<dbReference type="EMBL" id="NOIG01000001">
    <property type="protein sequence ID" value="OYD52087.1"/>
    <property type="molecule type" value="Genomic_DNA"/>
</dbReference>
<dbReference type="Gene3D" id="1.10.10.880">
    <property type="entry name" value="Anti sigma-E protein RseA, N-terminal domain"/>
    <property type="match status" value="1"/>
</dbReference>
<dbReference type="OrthoDB" id="8561243at2"/>